<feature type="binding site" evidence="6">
    <location>
        <position position="74"/>
    </location>
    <ligand>
        <name>isopentenyl diphosphate</name>
        <dbReference type="ChEBI" id="CHEBI:128769"/>
    </ligand>
</feature>
<dbReference type="KEGG" id="sbw:TGUWTKB_5720"/>
<feature type="binding site" evidence="6">
    <location>
        <position position="226"/>
    </location>
    <ligand>
        <name>(2E)-4-hydroxy-3-methylbut-2-enyl diphosphate</name>
        <dbReference type="ChEBI" id="CHEBI:128753"/>
    </ligand>
</feature>
<dbReference type="HOGENOM" id="CLU_027486_1_0_6"/>
<feature type="binding site" evidence="6">
    <location>
        <position position="124"/>
    </location>
    <ligand>
        <name>dimethylallyl diphosphate</name>
        <dbReference type="ChEBI" id="CHEBI:57623"/>
    </ligand>
</feature>
<dbReference type="STRING" id="1410383.TGUWTKB_5720"/>
<keyword evidence="2 6" id="KW-0479">Metal-binding</keyword>
<dbReference type="GO" id="GO:0019288">
    <property type="term" value="P:isopentenyl diphosphate biosynthetic process, methylerythritol 4-phosphate pathway"/>
    <property type="evidence" value="ECO:0007669"/>
    <property type="project" value="UniProtKB-UniRule"/>
</dbReference>
<dbReference type="InterPro" id="IPR003451">
    <property type="entry name" value="LytB/IspH"/>
</dbReference>
<dbReference type="HAMAP" id="MF_00191">
    <property type="entry name" value="IspH"/>
    <property type="match status" value="1"/>
</dbReference>
<dbReference type="GO" id="GO:0050992">
    <property type="term" value="P:dimethylallyl diphosphate biosynthetic process"/>
    <property type="evidence" value="ECO:0007669"/>
    <property type="project" value="UniProtKB-UniRule"/>
</dbReference>
<comment type="function">
    <text evidence="6">Catalyzes the conversion of 1-hydroxy-2-methyl-2-(E)-butenyl 4-diphosphate (HMBPP) into a mixture of isopentenyl diphosphate (IPP) and dimethylallyl diphosphate (DMAPP). Acts in the terminal step of the DOXP/MEP pathway for isoprenoid precursor biosynthesis.</text>
</comment>
<feature type="binding site" evidence="6">
    <location>
        <position position="225"/>
    </location>
    <ligand>
        <name>(2E)-4-hydroxy-3-methylbut-2-enyl diphosphate</name>
        <dbReference type="ChEBI" id="CHEBI:128753"/>
    </ligand>
</feature>
<feature type="binding site" evidence="6">
    <location>
        <position position="12"/>
    </location>
    <ligand>
        <name>[4Fe-4S] cluster</name>
        <dbReference type="ChEBI" id="CHEBI:49883"/>
    </ligand>
</feature>
<feature type="binding site" evidence="6">
    <location>
        <position position="74"/>
    </location>
    <ligand>
        <name>dimethylallyl diphosphate</name>
        <dbReference type="ChEBI" id="CHEBI:57623"/>
    </ligand>
</feature>
<dbReference type="GO" id="GO:0046872">
    <property type="term" value="F:metal ion binding"/>
    <property type="evidence" value="ECO:0007669"/>
    <property type="project" value="UniProtKB-KW"/>
</dbReference>
<dbReference type="EMBL" id="AP014521">
    <property type="protein sequence ID" value="BAP58798.1"/>
    <property type="molecule type" value="Genomic_DNA"/>
</dbReference>
<dbReference type="EC" id="1.17.7.4" evidence="6"/>
<dbReference type="Gene3D" id="3.40.1010.20">
    <property type="entry name" value="4-hydroxy-3-methylbut-2-enyl diphosphate reductase, catalytic domain"/>
    <property type="match status" value="2"/>
</dbReference>
<feature type="active site" description="Proton donor" evidence="6">
    <location>
        <position position="126"/>
    </location>
</feature>
<keyword evidence="6" id="KW-0560">Oxidoreductase</keyword>
<feature type="binding site" evidence="6">
    <location>
        <position position="225"/>
    </location>
    <ligand>
        <name>isopentenyl diphosphate</name>
        <dbReference type="ChEBI" id="CHEBI:128769"/>
    </ligand>
</feature>
<dbReference type="GO" id="GO:0051539">
    <property type="term" value="F:4 iron, 4 sulfur cluster binding"/>
    <property type="evidence" value="ECO:0007669"/>
    <property type="project" value="UniProtKB-UniRule"/>
</dbReference>
<feature type="binding site" evidence="6">
    <location>
        <position position="226"/>
    </location>
    <ligand>
        <name>isopentenyl diphosphate</name>
        <dbReference type="ChEBI" id="CHEBI:128769"/>
    </ligand>
</feature>
<dbReference type="AlphaFoldDB" id="A0A090AK46"/>
<dbReference type="NCBIfam" id="TIGR00216">
    <property type="entry name" value="ispH_lytB"/>
    <property type="match status" value="1"/>
</dbReference>
<dbReference type="UniPathway" id="UPA00059">
    <property type="reaction ID" value="UER00105"/>
</dbReference>
<keyword evidence="3 6" id="KW-0408">Iron</keyword>
<reference evidence="7 8" key="2">
    <citation type="journal article" date="2014" name="Curr. Biol.">
        <title>Symbiont-Supplemented Maternal Investment Underpinning Host's Ecological Adaptation.</title>
        <authorList>
            <person name="Kaiwa N."/>
            <person name="Hosokawa T."/>
            <person name="Nikoh N."/>
            <person name="Tanahashi M."/>
            <person name="Moriyama M."/>
            <person name="Meng X.Y."/>
            <person name="Maeda T."/>
            <person name="Yamaguchi K."/>
            <person name="Shigenobu S."/>
            <person name="Ito M."/>
            <person name="Fukatsu T."/>
        </authorList>
    </citation>
    <scope>NUCLEOTIDE SEQUENCE [LARGE SCALE GENOMIC DNA]</scope>
    <source>
        <strain evidence="7 8">UwTKB</strain>
    </source>
</reference>
<keyword evidence="5 6" id="KW-0414">Isoprene biosynthesis</keyword>
<accession>A0A090AK46</accession>
<feature type="binding site" evidence="6">
    <location>
        <position position="41"/>
    </location>
    <ligand>
        <name>isopentenyl diphosphate</name>
        <dbReference type="ChEBI" id="CHEBI:128769"/>
    </ligand>
</feature>
<dbReference type="OrthoDB" id="9804068at2"/>
<feature type="binding site" evidence="6">
    <location>
        <position position="227"/>
    </location>
    <ligand>
        <name>(2E)-4-hydroxy-3-methylbut-2-enyl diphosphate</name>
        <dbReference type="ChEBI" id="CHEBI:128753"/>
    </ligand>
</feature>
<dbReference type="UniPathway" id="UPA00056">
    <property type="reaction ID" value="UER00097"/>
</dbReference>
<feature type="binding site" evidence="6">
    <location>
        <position position="269"/>
    </location>
    <ligand>
        <name>isopentenyl diphosphate</name>
        <dbReference type="ChEBI" id="CHEBI:128769"/>
    </ligand>
</feature>
<protein>
    <recommendedName>
        <fullName evidence="6">4-hydroxy-3-methylbut-2-enyl diphosphate reductase</fullName>
        <shortName evidence="6">HMBPP reductase</shortName>
        <ecNumber evidence="6">1.17.7.4</ecNumber>
    </recommendedName>
</protein>
<comment type="pathway">
    <text evidence="6">Isoprenoid biosynthesis; dimethylallyl diphosphate biosynthesis; dimethylallyl diphosphate from (2E)-4-hydroxy-3-methylbutenyl diphosphate: step 1/1.</text>
</comment>
<comment type="catalytic activity">
    <reaction evidence="6">
        <text>isopentenyl diphosphate + 2 oxidized [2Fe-2S]-[ferredoxin] + H2O = (2E)-4-hydroxy-3-methylbut-2-enyl diphosphate + 2 reduced [2Fe-2S]-[ferredoxin] + 2 H(+)</text>
        <dbReference type="Rhea" id="RHEA:24488"/>
        <dbReference type="Rhea" id="RHEA-COMP:10000"/>
        <dbReference type="Rhea" id="RHEA-COMP:10001"/>
        <dbReference type="ChEBI" id="CHEBI:15377"/>
        <dbReference type="ChEBI" id="CHEBI:15378"/>
        <dbReference type="ChEBI" id="CHEBI:33737"/>
        <dbReference type="ChEBI" id="CHEBI:33738"/>
        <dbReference type="ChEBI" id="CHEBI:128753"/>
        <dbReference type="ChEBI" id="CHEBI:128769"/>
        <dbReference type="EC" id="1.17.7.4"/>
    </reaction>
</comment>
<evidence type="ECO:0000256" key="6">
    <source>
        <dbReference type="HAMAP-Rule" id="MF_00191"/>
    </source>
</evidence>
<proteinExistence type="inferred from homology"/>
<feature type="binding site" evidence="6">
    <location>
        <position position="269"/>
    </location>
    <ligand>
        <name>(2E)-4-hydroxy-3-methylbut-2-enyl diphosphate</name>
        <dbReference type="ChEBI" id="CHEBI:128753"/>
    </ligand>
</feature>
<feature type="binding site" evidence="6">
    <location>
        <position position="226"/>
    </location>
    <ligand>
        <name>dimethylallyl diphosphate</name>
        <dbReference type="ChEBI" id="CHEBI:57623"/>
    </ligand>
</feature>
<evidence type="ECO:0000256" key="3">
    <source>
        <dbReference type="ARBA" id="ARBA00023004"/>
    </source>
</evidence>
<feature type="binding site" evidence="6">
    <location>
        <position position="269"/>
    </location>
    <ligand>
        <name>dimethylallyl diphosphate</name>
        <dbReference type="ChEBI" id="CHEBI:57623"/>
    </ligand>
</feature>
<feature type="binding site" evidence="6">
    <location>
        <position position="124"/>
    </location>
    <ligand>
        <name>isopentenyl diphosphate</name>
        <dbReference type="ChEBI" id="CHEBI:128769"/>
    </ligand>
</feature>
<comment type="catalytic activity">
    <reaction evidence="6">
        <text>dimethylallyl diphosphate + 2 oxidized [2Fe-2S]-[ferredoxin] + H2O = (2E)-4-hydroxy-3-methylbut-2-enyl diphosphate + 2 reduced [2Fe-2S]-[ferredoxin] + 2 H(+)</text>
        <dbReference type="Rhea" id="RHEA:24825"/>
        <dbReference type="Rhea" id="RHEA-COMP:10000"/>
        <dbReference type="Rhea" id="RHEA-COMP:10001"/>
        <dbReference type="ChEBI" id="CHEBI:15377"/>
        <dbReference type="ChEBI" id="CHEBI:15378"/>
        <dbReference type="ChEBI" id="CHEBI:33737"/>
        <dbReference type="ChEBI" id="CHEBI:33738"/>
        <dbReference type="ChEBI" id="CHEBI:57623"/>
        <dbReference type="ChEBI" id="CHEBI:128753"/>
        <dbReference type="EC" id="1.17.7.4"/>
    </reaction>
</comment>
<organism evidence="7 8">
    <name type="scientific">Candidatus Tachikawaea gelatinosa</name>
    <dbReference type="NCBI Taxonomy" id="1410383"/>
    <lineage>
        <taxon>Bacteria</taxon>
        <taxon>Pseudomonadati</taxon>
        <taxon>Pseudomonadota</taxon>
        <taxon>Gammaproteobacteria</taxon>
        <taxon>Enterobacterales</taxon>
        <taxon>Enterobacteriaceae</taxon>
        <taxon>Candidatus Tachikawaea</taxon>
    </lineage>
</organism>
<feature type="binding site" evidence="6">
    <location>
        <position position="41"/>
    </location>
    <ligand>
        <name>dimethylallyl diphosphate</name>
        <dbReference type="ChEBI" id="CHEBI:57623"/>
    </ligand>
</feature>
<feature type="binding site" evidence="6">
    <location>
        <position position="197"/>
    </location>
    <ligand>
        <name>[4Fe-4S] cluster</name>
        <dbReference type="ChEBI" id="CHEBI:49883"/>
    </ligand>
</feature>
<comment type="pathway">
    <text evidence="6">Isoprenoid biosynthesis; isopentenyl diphosphate biosynthesis via DXP pathway; isopentenyl diphosphate from 1-deoxy-D-xylulose 5-phosphate: step 6/6.</text>
</comment>
<evidence type="ECO:0000256" key="1">
    <source>
        <dbReference type="ARBA" id="ARBA00022485"/>
    </source>
</evidence>
<comment type="cofactor">
    <cofactor evidence="6">
        <name>[4Fe-4S] cluster</name>
        <dbReference type="ChEBI" id="CHEBI:49883"/>
    </cofactor>
    <text evidence="6">Binds 1 [4Fe-4S] cluster per subunit.</text>
</comment>
<dbReference type="GO" id="GO:0051745">
    <property type="term" value="F:4-hydroxy-3-methylbut-2-enyl diphosphate reductase activity"/>
    <property type="evidence" value="ECO:0007669"/>
    <property type="project" value="UniProtKB-UniRule"/>
</dbReference>
<evidence type="ECO:0000256" key="2">
    <source>
        <dbReference type="ARBA" id="ARBA00022723"/>
    </source>
</evidence>
<feature type="binding site" evidence="6">
    <location>
        <position position="41"/>
    </location>
    <ligand>
        <name>(2E)-4-hydroxy-3-methylbut-2-enyl diphosphate</name>
        <dbReference type="ChEBI" id="CHEBI:128753"/>
    </ligand>
</feature>
<comment type="subunit">
    <text evidence="6">Homodimer.</text>
</comment>
<dbReference type="CDD" id="cd13944">
    <property type="entry name" value="lytB_ispH"/>
    <property type="match status" value="1"/>
</dbReference>
<evidence type="ECO:0000256" key="4">
    <source>
        <dbReference type="ARBA" id="ARBA00023014"/>
    </source>
</evidence>
<feature type="binding site" evidence="6">
    <location>
        <position position="227"/>
    </location>
    <ligand>
        <name>isopentenyl diphosphate</name>
        <dbReference type="ChEBI" id="CHEBI:128769"/>
    </ligand>
</feature>
<dbReference type="Pfam" id="PF02401">
    <property type="entry name" value="LYTB"/>
    <property type="match status" value="1"/>
</dbReference>
<evidence type="ECO:0000313" key="8">
    <source>
        <dbReference type="Proteomes" id="UP000031627"/>
    </source>
</evidence>
<dbReference type="Proteomes" id="UP000031627">
    <property type="component" value="Chromosome"/>
</dbReference>
<feature type="binding site" evidence="6">
    <location>
        <position position="168"/>
    </location>
    <ligand>
        <name>(2E)-4-hydroxy-3-methylbut-2-enyl diphosphate</name>
        <dbReference type="ChEBI" id="CHEBI:128753"/>
    </ligand>
</feature>
<reference evidence="8" key="1">
    <citation type="submission" date="2013-11" db="EMBL/GenBank/DDBJ databases">
        <title>Symbiont-containing voluminous jelly as an extraordinary maternal gift for overwintering insect nymphs.</title>
        <authorList>
            <person name="Kaiwa N."/>
            <person name="Hosokawa T."/>
            <person name="Nikoh N."/>
            <person name="Meng X.Y."/>
            <person name="Tanahashi M."/>
            <person name="Moriyama M."/>
            <person name="Maeda T."/>
            <person name="Yamaguchi K."/>
            <person name="Shigenobu S."/>
            <person name="Ito M."/>
            <person name="Fukatsu T."/>
        </authorList>
    </citation>
    <scope>NUCLEOTIDE SEQUENCE [LARGE SCALE GENOMIC DNA]</scope>
    <source>
        <strain evidence="8">UwTKB</strain>
    </source>
</reference>
<dbReference type="GO" id="GO:0016114">
    <property type="term" value="P:terpenoid biosynthetic process"/>
    <property type="evidence" value="ECO:0007669"/>
    <property type="project" value="UniProtKB-UniRule"/>
</dbReference>
<keyword evidence="8" id="KW-1185">Reference proteome</keyword>
<evidence type="ECO:0000256" key="5">
    <source>
        <dbReference type="ARBA" id="ARBA00023229"/>
    </source>
</evidence>
<feature type="binding site" evidence="6">
    <location>
        <position position="74"/>
    </location>
    <ligand>
        <name>(2E)-4-hydroxy-3-methylbut-2-enyl diphosphate</name>
        <dbReference type="ChEBI" id="CHEBI:128753"/>
    </ligand>
</feature>
<keyword evidence="4 6" id="KW-0411">Iron-sulfur</keyword>
<keyword evidence="1 6" id="KW-0004">4Fe-4S</keyword>
<dbReference type="PANTHER" id="PTHR30426:SF0">
    <property type="entry name" value="4-HYDROXY-3-METHYLBUT-2-ENYL DIPHOSPHATE REDUCTASE"/>
    <property type="match status" value="1"/>
</dbReference>
<gene>
    <name evidence="6 7" type="primary">ispH</name>
    <name evidence="7" type="ORF">TGUWTKB_5720</name>
</gene>
<feature type="binding site" evidence="6">
    <location>
        <position position="227"/>
    </location>
    <ligand>
        <name>dimethylallyl diphosphate</name>
        <dbReference type="ChEBI" id="CHEBI:57623"/>
    </ligand>
</feature>
<dbReference type="RefSeq" id="WP_041063370.1">
    <property type="nucleotide sequence ID" value="NZ_AP014521.1"/>
</dbReference>
<evidence type="ECO:0000313" key="7">
    <source>
        <dbReference type="EMBL" id="BAP58798.1"/>
    </source>
</evidence>
<feature type="binding site" evidence="6">
    <location>
        <position position="96"/>
    </location>
    <ligand>
        <name>[4Fe-4S] cluster</name>
        <dbReference type="ChEBI" id="CHEBI:49883"/>
    </ligand>
</feature>
<name>A0A090AK46_9ENTR</name>
<comment type="similarity">
    <text evidence="6">Belongs to the IspH family.</text>
</comment>
<feature type="binding site" evidence="6">
    <location>
        <position position="225"/>
    </location>
    <ligand>
        <name>dimethylallyl diphosphate</name>
        <dbReference type="ChEBI" id="CHEBI:57623"/>
    </ligand>
</feature>
<dbReference type="PANTHER" id="PTHR30426">
    <property type="entry name" value="4-HYDROXY-3-METHYLBUT-2-ENYL DIPHOSPHATE REDUCTASE"/>
    <property type="match status" value="1"/>
</dbReference>
<feature type="binding site" evidence="6">
    <location>
        <position position="124"/>
    </location>
    <ligand>
        <name>(2E)-4-hydroxy-3-methylbut-2-enyl diphosphate</name>
        <dbReference type="ChEBI" id="CHEBI:128753"/>
    </ligand>
</feature>
<dbReference type="Gene3D" id="3.40.50.11270">
    <property type="match status" value="1"/>
</dbReference>
<sequence>MNIFLANPRGFCAGVNRAINIVNLILKIYGQPIYVYHEIVHNSHVLNVLRKKGVVFVENIENVPKRSILIFSAHGVSKNVQNQAKKRNLKIFDATCPLVKKVHKKVCKASDQGIEVILIGNSYHPEIKGTIGQYINNKNGGIYLIESFQDVLKIKINNPSRVVIANQTTLSTEEVYLFKKILIKKFPKINISRSDICYATTNRQIAVQKLAEKTEIVFVIGSKNSSNSNRLVEIVKKYEKKSYLIDSISDIKKICLNNIKNIGITAGASTPDVIINQIIKYLCEIKNTSVIELSGIKENFIFKIPKSFYRKPSVLL</sequence>